<dbReference type="InterPro" id="IPR001469">
    <property type="entry name" value="ATP_synth_F1_dsu/esu"/>
</dbReference>
<comment type="function">
    <text evidence="1 11">Produces ATP from ADP in the presence of a proton gradient across the membrane.</text>
</comment>
<dbReference type="InterPro" id="IPR020547">
    <property type="entry name" value="ATP_synth_F1_esu_C"/>
</dbReference>
<dbReference type="SUPFAM" id="SSF51344">
    <property type="entry name" value="Epsilon subunit of F1F0-ATP synthase N-terminal domain"/>
    <property type="match status" value="1"/>
</dbReference>
<evidence type="ECO:0000256" key="2">
    <source>
        <dbReference type="ARBA" id="ARBA00004202"/>
    </source>
</evidence>
<evidence type="ECO:0000259" key="15">
    <source>
        <dbReference type="Pfam" id="PF02823"/>
    </source>
</evidence>
<dbReference type="Gene3D" id="2.60.15.10">
    <property type="entry name" value="F0F1 ATP synthase delta/epsilon subunit, N-terminal"/>
    <property type="match status" value="1"/>
</dbReference>
<dbReference type="Pfam" id="PF00401">
    <property type="entry name" value="ATP-synt_DE"/>
    <property type="match status" value="1"/>
</dbReference>
<keyword evidence="13" id="KW-0175">Coiled coil</keyword>
<dbReference type="NCBIfam" id="TIGR01216">
    <property type="entry name" value="ATP_synt_epsi"/>
    <property type="match status" value="1"/>
</dbReference>
<keyword evidence="17" id="KW-1185">Reference proteome</keyword>
<reference evidence="17" key="1">
    <citation type="submission" date="2015-07" db="EMBL/GenBank/DDBJ databases">
        <title>Draft genome sequence of the purine-degrading Gottschalkia purinilyticum DSM 1384 (formerly Clostridium purinilyticum).</title>
        <authorList>
            <person name="Poehlein A."/>
            <person name="Schiel-Bengelsdorf B."/>
            <person name="Bengelsdorf F.R."/>
            <person name="Daniel R."/>
            <person name="Duerre P."/>
        </authorList>
    </citation>
    <scope>NUCLEOTIDE SEQUENCE [LARGE SCALE GENOMIC DNA]</scope>
    <source>
        <strain evidence="17">DSM 1384</strain>
    </source>
</reference>
<dbReference type="GO" id="GO:0005524">
    <property type="term" value="F:ATP binding"/>
    <property type="evidence" value="ECO:0007669"/>
    <property type="project" value="UniProtKB-UniRule"/>
</dbReference>
<dbReference type="GO" id="GO:0046933">
    <property type="term" value="F:proton-transporting ATP synthase activity, rotational mechanism"/>
    <property type="evidence" value="ECO:0007669"/>
    <property type="project" value="UniProtKB-UniRule"/>
</dbReference>
<dbReference type="FunFam" id="1.20.5.440:FF:000001">
    <property type="entry name" value="ATP synthase epsilon chain"/>
    <property type="match status" value="1"/>
</dbReference>
<dbReference type="Pfam" id="PF02823">
    <property type="entry name" value="ATP-synt_DE_N"/>
    <property type="match status" value="1"/>
</dbReference>
<dbReference type="Gene3D" id="1.20.5.440">
    <property type="entry name" value="ATP synthase delta/epsilon subunit, C-terminal domain"/>
    <property type="match status" value="1"/>
</dbReference>
<evidence type="ECO:0000256" key="7">
    <source>
        <dbReference type="ARBA" id="ARBA00023065"/>
    </source>
</evidence>
<evidence type="ECO:0000256" key="4">
    <source>
        <dbReference type="ARBA" id="ARBA00022448"/>
    </source>
</evidence>
<keyword evidence="8 11" id="KW-0472">Membrane</keyword>
<feature type="domain" description="ATP synthase epsilon subunit C-terminal" evidence="14">
    <location>
        <begin position="86"/>
        <end position="130"/>
    </location>
</feature>
<dbReference type="PATRIC" id="fig|1503.3.peg.1661"/>
<evidence type="ECO:0000256" key="6">
    <source>
        <dbReference type="ARBA" id="ARBA00022781"/>
    </source>
</evidence>
<dbReference type="EMBL" id="LGSS01000002">
    <property type="protein sequence ID" value="KNF09713.1"/>
    <property type="molecule type" value="Genomic_DNA"/>
</dbReference>
<evidence type="ECO:0000256" key="10">
    <source>
        <dbReference type="ARBA" id="ARBA00023310"/>
    </source>
</evidence>
<feature type="coiled-coil region" evidence="13">
    <location>
        <begin position="90"/>
        <end position="126"/>
    </location>
</feature>
<organism evidence="16 17">
    <name type="scientific">Gottschalkia purinilytica</name>
    <name type="common">Clostridium purinilyticum</name>
    <dbReference type="NCBI Taxonomy" id="1503"/>
    <lineage>
        <taxon>Bacteria</taxon>
        <taxon>Bacillati</taxon>
        <taxon>Bacillota</taxon>
        <taxon>Tissierellia</taxon>
        <taxon>Tissierellales</taxon>
        <taxon>Gottschalkiaceae</taxon>
        <taxon>Gottschalkia</taxon>
    </lineage>
</organism>
<comment type="similarity">
    <text evidence="3 11 12">Belongs to the ATPase epsilon chain family.</text>
</comment>
<proteinExistence type="inferred from homology"/>
<dbReference type="GO" id="GO:0045259">
    <property type="term" value="C:proton-transporting ATP synthase complex"/>
    <property type="evidence" value="ECO:0007669"/>
    <property type="project" value="UniProtKB-KW"/>
</dbReference>
<dbReference type="InterPro" id="IPR036771">
    <property type="entry name" value="ATPsynth_dsu/esu_N"/>
</dbReference>
<evidence type="ECO:0000313" key="17">
    <source>
        <dbReference type="Proteomes" id="UP000037267"/>
    </source>
</evidence>
<dbReference type="SUPFAM" id="SSF46604">
    <property type="entry name" value="Epsilon subunit of F1F0-ATP synthase C-terminal domain"/>
    <property type="match status" value="1"/>
</dbReference>
<keyword evidence="4 11" id="KW-0813">Transport</keyword>
<dbReference type="CDD" id="cd12152">
    <property type="entry name" value="F1-ATPase_delta"/>
    <property type="match status" value="1"/>
</dbReference>
<evidence type="ECO:0000256" key="3">
    <source>
        <dbReference type="ARBA" id="ARBA00005712"/>
    </source>
</evidence>
<evidence type="ECO:0000313" key="16">
    <source>
        <dbReference type="EMBL" id="KNF09713.1"/>
    </source>
</evidence>
<dbReference type="OrthoDB" id="9804110at2"/>
<evidence type="ECO:0000256" key="11">
    <source>
        <dbReference type="HAMAP-Rule" id="MF_00530"/>
    </source>
</evidence>
<evidence type="ECO:0000256" key="9">
    <source>
        <dbReference type="ARBA" id="ARBA00023196"/>
    </source>
</evidence>
<dbReference type="NCBIfam" id="NF001846">
    <property type="entry name" value="PRK00571.1-3"/>
    <property type="match status" value="1"/>
</dbReference>
<keyword evidence="9 11" id="KW-0139">CF(1)</keyword>
<dbReference type="STRING" id="1503.CLPU_2c01650"/>
<keyword evidence="7 11" id="KW-0406">Ion transport</keyword>
<dbReference type="InterPro" id="IPR036794">
    <property type="entry name" value="ATP_F1_dsu/esu_C_sf"/>
</dbReference>
<gene>
    <name evidence="11 16" type="primary">atpC</name>
    <name evidence="16" type="ORF">CLPU_2c01650</name>
</gene>
<comment type="caution">
    <text evidence="16">The sequence shown here is derived from an EMBL/GenBank/DDBJ whole genome shotgun (WGS) entry which is preliminary data.</text>
</comment>
<keyword evidence="10 11" id="KW-0066">ATP synthesis</keyword>
<evidence type="ECO:0000256" key="12">
    <source>
        <dbReference type="RuleBase" id="RU003656"/>
    </source>
</evidence>
<keyword evidence="5 11" id="KW-1003">Cell membrane</keyword>
<feature type="domain" description="ATP synthase F1 complex delta/epsilon subunit N-terminal" evidence="15">
    <location>
        <begin position="4"/>
        <end position="82"/>
    </location>
</feature>
<comment type="subcellular location">
    <subcellularLocation>
        <location evidence="2 11">Cell membrane</location>
        <topology evidence="2 11">Peripheral membrane protein</topology>
    </subcellularLocation>
</comment>
<dbReference type="HAMAP" id="MF_00530">
    <property type="entry name" value="ATP_synth_epsil_bac"/>
    <property type="match status" value="1"/>
</dbReference>
<comment type="subunit">
    <text evidence="11 12">F-type ATPases have 2 components, CF(1) - the catalytic core - and CF(0) - the membrane proton channel. CF(1) has five subunits: alpha(3), beta(3), gamma(1), delta(1), epsilon(1). CF(0) has three main subunits: a, b and c.</text>
</comment>
<dbReference type="Proteomes" id="UP000037267">
    <property type="component" value="Unassembled WGS sequence"/>
</dbReference>
<dbReference type="AlphaFoldDB" id="A0A0L0WE08"/>
<dbReference type="PANTHER" id="PTHR13822:SF10">
    <property type="entry name" value="ATP SYNTHASE EPSILON CHAIN, CHLOROPLASTIC"/>
    <property type="match status" value="1"/>
</dbReference>
<keyword evidence="6 11" id="KW-0375">Hydrogen ion transport</keyword>
<dbReference type="InterPro" id="IPR020546">
    <property type="entry name" value="ATP_synth_F1_dsu/esu_N"/>
</dbReference>
<protein>
    <recommendedName>
        <fullName evidence="11">ATP synthase epsilon chain</fullName>
    </recommendedName>
    <alternativeName>
        <fullName evidence="11">ATP synthase F1 sector epsilon subunit</fullName>
    </alternativeName>
    <alternativeName>
        <fullName evidence="11">F-ATPase epsilon subunit</fullName>
    </alternativeName>
</protein>
<evidence type="ECO:0000256" key="13">
    <source>
        <dbReference type="SAM" id="Coils"/>
    </source>
</evidence>
<evidence type="ECO:0000256" key="5">
    <source>
        <dbReference type="ARBA" id="ARBA00022475"/>
    </source>
</evidence>
<dbReference type="GO" id="GO:0005886">
    <property type="term" value="C:plasma membrane"/>
    <property type="evidence" value="ECO:0007669"/>
    <property type="project" value="UniProtKB-SubCell"/>
</dbReference>
<evidence type="ECO:0000256" key="8">
    <source>
        <dbReference type="ARBA" id="ARBA00023136"/>
    </source>
</evidence>
<dbReference type="RefSeq" id="WP_050354099.1">
    <property type="nucleotide sequence ID" value="NZ_LGSS01000002.1"/>
</dbReference>
<sequence length="135" mass="15152">MSQFTLEIVTPDRKFFEEEVTMVVARGVEGDIAILKNHIPIVTPLDIGIVKIKNGNEEKKAAIAGGYMEVTKEKTTIVTDSAEWPEEIDVERAKRAKERAENRLNKDKSEIDVARAELALKKALNRIGIAEYSKK</sequence>
<dbReference type="NCBIfam" id="NF009980">
    <property type="entry name" value="PRK13446.1"/>
    <property type="match status" value="1"/>
</dbReference>
<name>A0A0L0WE08_GOTPU</name>
<accession>A0A0L0WE08</accession>
<evidence type="ECO:0000256" key="1">
    <source>
        <dbReference type="ARBA" id="ARBA00003543"/>
    </source>
</evidence>
<dbReference type="PANTHER" id="PTHR13822">
    <property type="entry name" value="ATP SYNTHASE DELTA/EPSILON CHAIN"/>
    <property type="match status" value="1"/>
</dbReference>
<evidence type="ECO:0000259" key="14">
    <source>
        <dbReference type="Pfam" id="PF00401"/>
    </source>
</evidence>